<proteinExistence type="predicted"/>
<dbReference type="PROSITE" id="PS51257">
    <property type="entry name" value="PROKAR_LIPOPROTEIN"/>
    <property type="match status" value="1"/>
</dbReference>
<name>A0A6C2UQI2_9BACT</name>
<dbReference type="AlphaFoldDB" id="A0A6C2UQI2"/>
<reference evidence="1 2" key="1">
    <citation type="submission" date="2019-04" db="EMBL/GenBank/DDBJ databases">
        <authorList>
            <person name="Van Vliet M D."/>
        </authorList>
    </citation>
    <scope>NUCLEOTIDE SEQUENCE [LARGE SCALE GENOMIC DNA]</scope>
    <source>
        <strain evidence="1 2">F21</strain>
    </source>
</reference>
<dbReference type="Proteomes" id="UP000346198">
    <property type="component" value="Unassembled WGS sequence"/>
</dbReference>
<evidence type="ECO:0008006" key="3">
    <source>
        <dbReference type="Google" id="ProtNLM"/>
    </source>
</evidence>
<dbReference type="EMBL" id="CAAHFH010000002">
    <property type="protein sequence ID" value="VGO22545.1"/>
    <property type="molecule type" value="Genomic_DNA"/>
</dbReference>
<organism evidence="1 2">
    <name type="scientific">Pontiella sulfatireligans</name>
    <dbReference type="NCBI Taxonomy" id="2750658"/>
    <lineage>
        <taxon>Bacteria</taxon>
        <taxon>Pseudomonadati</taxon>
        <taxon>Kiritimatiellota</taxon>
        <taxon>Kiritimatiellia</taxon>
        <taxon>Kiritimatiellales</taxon>
        <taxon>Pontiellaceae</taxon>
        <taxon>Pontiella</taxon>
    </lineage>
</organism>
<keyword evidence="2" id="KW-1185">Reference proteome</keyword>
<dbReference type="RefSeq" id="WP_136063975.1">
    <property type="nucleotide sequence ID" value="NZ_CAAHFH010000002.1"/>
</dbReference>
<protein>
    <recommendedName>
        <fullName evidence="3">PEGA domain-containing protein</fullName>
    </recommendedName>
</protein>
<accession>A0A6C2UQI2</accession>
<gene>
    <name evidence="1" type="ORF">SCARR_04629</name>
</gene>
<evidence type="ECO:0000313" key="2">
    <source>
        <dbReference type="Proteomes" id="UP000346198"/>
    </source>
</evidence>
<evidence type="ECO:0000313" key="1">
    <source>
        <dbReference type="EMBL" id="VGO22545.1"/>
    </source>
</evidence>
<sequence>MKHLFTGLVVLLAVLTQGCTYPEPAQIEQKDSRPAIGVAGAPWGSVLYVDGLEMGKARKYDGVDDVMLVESGMHLIEVKSSRGETVFSEKVFLGHGVTKVFTIK</sequence>